<reference evidence="1 2" key="1">
    <citation type="submission" date="2018-06" db="EMBL/GenBank/DDBJ databases">
        <title>Comparative genomics reveals the genomic features of Rhizophagus irregularis, R. cerebriforme, R. diaphanum and Gigaspora rosea, and their symbiotic lifestyle signature.</title>
        <authorList>
            <person name="Morin E."/>
            <person name="San Clemente H."/>
            <person name="Chen E.C.H."/>
            <person name="De La Providencia I."/>
            <person name="Hainaut M."/>
            <person name="Kuo A."/>
            <person name="Kohler A."/>
            <person name="Murat C."/>
            <person name="Tang N."/>
            <person name="Roy S."/>
            <person name="Loubradou J."/>
            <person name="Henrissat B."/>
            <person name="Grigoriev I.V."/>
            <person name="Corradi N."/>
            <person name="Roux C."/>
            <person name="Martin F.M."/>
        </authorList>
    </citation>
    <scope>NUCLEOTIDE SEQUENCE [LARGE SCALE GENOMIC DNA]</scope>
    <source>
        <strain evidence="1 2">DAOM 227022</strain>
    </source>
</reference>
<accession>A0A397S9V7</accession>
<keyword evidence="2" id="KW-1185">Reference proteome</keyword>
<proteinExistence type="predicted"/>
<dbReference type="STRING" id="658196.A0A397S9V7"/>
<name>A0A397S9V7_9GLOM</name>
<protein>
    <recommendedName>
        <fullName evidence="3">DDE Tnp4 domain-containing protein</fullName>
    </recommendedName>
</protein>
<dbReference type="EMBL" id="QKYT01000784">
    <property type="protein sequence ID" value="RIA81516.1"/>
    <property type="molecule type" value="Genomic_DNA"/>
</dbReference>
<evidence type="ECO:0008006" key="3">
    <source>
        <dbReference type="Google" id="ProtNLM"/>
    </source>
</evidence>
<dbReference type="Proteomes" id="UP000265703">
    <property type="component" value="Unassembled WGS sequence"/>
</dbReference>
<evidence type="ECO:0000313" key="1">
    <source>
        <dbReference type="EMBL" id="RIA81516.1"/>
    </source>
</evidence>
<comment type="caution">
    <text evidence="1">The sequence shown here is derived from an EMBL/GenBank/DDBJ whole genome shotgun (WGS) entry which is preliminary data.</text>
</comment>
<dbReference type="AlphaFoldDB" id="A0A397S9V7"/>
<dbReference type="OrthoDB" id="2437314at2759"/>
<gene>
    <name evidence="1" type="ORF">C1645_836878</name>
</gene>
<sequence length="309" mass="35698">MINNSDPSDSLAKDDNDYNVNDINDPLPISKEFFLLPIIKSSLKSQLKDPYLKTKDFNYTMVMIDNKINVLYKLCKYISNKKQENSKLINKLIAADKLLEDVKDIKETIIEGAEITNDDYDALIIISNETKILIIILLIIILVKYNELEESLNTSYQIKQKEENSNILPISDRFGMGKSTFNYILRNFINVIIIRFLAEKINFTNRFKRIGRIPNVINAIDGSHILIKASYLFSVDYFNRKGFYLIVLQAVVDHKKKFLNICVGWPVSTHDREQYNDTETGVNSEINISETSEENAIRNAICDSLWNNY</sequence>
<evidence type="ECO:0000313" key="2">
    <source>
        <dbReference type="Proteomes" id="UP000265703"/>
    </source>
</evidence>
<organism evidence="1 2">
    <name type="scientific">Glomus cerebriforme</name>
    <dbReference type="NCBI Taxonomy" id="658196"/>
    <lineage>
        <taxon>Eukaryota</taxon>
        <taxon>Fungi</taxon>
        <taxon>Fungi incertae sedis</taxon>
        <taxon>Mucoromycota</taxon>
        <taxon>Glomeromycotina</taxon>
        <taxon>Glomeromycetes</taxon>
        <taxon>Glomerales</taxon>
        <taxon>Glomeraceae</taxon>
        <taxon>Glomus</taxon>
    </lineage>
</organism>